<dbReference type="AlphaFoldDB" id="A0A0A1F6G9"/>
<dbReference type="Proteomes" id="UP000030302">
    <property type="component" value="Chromosome"/>
</dbReference>
<evidence type="ECO:0000313" key="3">
    <source>
        <dbReference type="EMBL" id="AIY40131.1"/>
    </source>
</evidence>
<proteinExistence type="predicted"/>
<dbReference type="KEGG" id="care:LT85_0973"/>
<reference evidence="4" key="1">
    <citation type="journal article" date="2014" name="Soil Biol. Biochem.">
        <title>Structure and function of bacterial communities in ageing soils: Insights from the Mendocino ecological staircase.</title>
        <authorList>
            <person name="Uroz S."/>
            <person name="Tech J.J."/>
            <person name="Sawaya N.A."/>
            <person name="Frey-Klett P."/>
            <person name="Leveau J.H.J."/>
        </authorList>
    </citation>
    <scope>NUCLEOTIDE SEQUENCE [LARGE SCALE GENOMIC DNA]</scope>
    <source>
        <strain evidence="4">Cal35</strain>
    </source>
</reference>
<keyword evidence="4" id="KW-1185">Reference proteome</keyword>
<dbReference type="HOGENOM" id="CLU_851810_0_0_4"/>
<evidence type="ECO:0008006" key="5">
    <source>
        <dbReference type="Google" id="ProtNLM"/>
    </source>
</evidence>
<feature type="signal peptide" evidence="2">
    <location>
        <begin position="1"/>
        <end position="29"/>
    </location>
</feature>
<dbReference type="RefSeq" id="WP_156117429.1">
    <property type="nucleotide sequence ID" value="NZ_CP009962.1"/>
</dbReference>
<evidence type="ECO:0000256" key="2">
    <source>
        <dbReference type="SAM" id="SignalP"/>
    </source>
</evidence>
<name>A0A0A1F6G9_9BURK</name>
<organism evidence="3 4">
    <name type="scientific">Collimonas arenae</name>
    <dbReference type="NCBI Taxonomy" id="279058"/>
    <lineage>
        <taxon>Bacteria</taxon>
        <taxon>Pseudomonadati</taxon>
        <taxon>Pseudomonadota</taxon>
        <taxon>Betaproteobacteria</taxon>
        <taxon>Burkholderiales</taxon>
        <taxon>Oxalobacteraceae</taxon>
        <taxon>Collimonas</taxon>
    </lineage>
</organism>
<dbReference type="EMBL" id="CP009962">
    <property type="protein sequence ID" value="AIY40131.1"/>
    <property type="molecule type" value="Genomic_DNA"/>
</dbReference>
<accession>A0A0A1F6G9</accession>
<dbReference type="OrthoDB" id="8776131at2"/>
<feature type="chain" id="PRO_5001974019" description="Lipoprotein" evidence="2">
    <location>
        <begin position="30"/>
        <end position="326"/>
    </location>
</feature>
<sequence>MQNAKQKNVVSQFATIASLLCLAALTACGGGDSGNSTASTGSSTTPATTTPPATTPSVNALAFNRMGTDFYTGGATSGIDLGATIDASANITFTHQPIDSLDHSPAFNFTFPSGLAGGSVTASHIFSTNDVAANKNIRILNPNATKTIQNVYWRNIDDASTAGFDLAGYQSDLTTLTWPSSGTATYVGQAFQYISEVSNIPGNTQTARALYSSDVTATVDYAAQKVTFAIAPNPVLIDSSGTPSATDPSKFASTFTYTGITYTALNNGIVYPHLTTGFGLVNGPVPTFFRFFGTSAEELGAYFQFSGPLPNSIEATQILSMALRKQ</sequence>
<feature type="region of interest" description="Disordered" evidence="1">
    <location>
        <begin position="34"/>
        <end position="56"/>
    </location>
</feature>
<protein>
    <recommendedName>
        <fullName evidence="5">Lipoprotein</fullName>
    </recommendedName>
</protein>
<dbReference type="STRING" id="279058.LT85_0973"/>
<evidence type="ECO:0000313" key="4">
    <source>
        <dbReference type="Proteomes" id="UP000030302"/>
    </source>
</evidence>
<evidence type="ECO:0000256" key="1">
    <source>
        <dbReference type="SAM" id="MobiDB-lite"/>
    </source>
</evidence>
<dbReference type="PROSITE" id="PS51257">
    <property type="entry name" value="PROKAR_LIPOPROTEIN"/>
    <property type="match status" value="1"/>
</dbReference>
<gene>
    <name evidence="3" type="ORF">LT85_0973</name>
</gene>
<dbReference type="Gene3D" id="2.40.160.90">
    <property type="match status" value="1"/>
</dbReference>
<keyword evidence="2" id="KW-0732">Signal</keyword>